<feature type="chain" id="PRO_5005796401" description="Lipoprotein" evidence="1">
    <location>
        <begin position="24"/>
        <end position="617"/>
    </location>
</feature>
<dbReference type="InterPro" id="IPR054816">
    <property type="entry name" value="Lipoprotein_mollicutes-type_CS"/>
</dbReference>
<organism evidence="2 3">
    <name type="scientific">Spiroplasma cantharicola</name>
    <dbReference type="NCBI Taxonomy" id="362837"/>
    <lineage>
        <taxon>Bacteria</taxon>
        <taxon>Bacillati</taxon>
        <taxon>Mycoplasmatota</taxon>
        <taxon>Mollicutes</taxon>
        <taxon>Entomoplasmatales</taxon>
        <taxon>Spiroplasmataceae</taxon>
        <taxon>Spiroplasma</taxon>
    </lineage>
</organism>
<accession>A0A0M4JJW2</accession>
<dbReference type="NCBIfam" id="NF045726">
    <property type="entry name" value="XXplasma_LP"/>
    <property type="match status" value="1"/>
</dbReference>
<dbReference type="OrthoDB" id="387107at2"/>
<protein>
    <recommendedName>
        <fullName evidence="4">Lipoprotein</fullName>
    </recommendedName>
</protein>
<dbReference type="RefSeq" id="WP_053946305.1">
    <property type="nucleotide sequence ID" value="NZ_CP012622.1"/>
</dbReference>
<keyword evidence="3" id="KW-1185">Reference proteome</keyword>
<dbReference type="NCBIfam" id="NF038029">
    <property type="entry name" value="LP_plasma"/>
    <property type="match status" value="1"/>
</dbReference>
<evidence type="ECO:0000313" key="3">
    <source>
        <dbReference type="Proteomes" id="UP000063919"/>
    </source>
</evidence>
<feature type="signal peptide" evidence="1">
    <location>
        <begin position="1"/>
        <end position="23"/>
    </location>
</feature>
<reference evidence="2 3" key="1">
    <citation type="journal article" date="2015" name="Genome Announc.">
        <title>Complete Genome Sequence of Spiroplasma cantharicola CC-1T (DSM 21588), a Bacterium Isolated from Soldier Beetle (Cantharis carolinus).</title>
        <authorList>
            <person name="Lo W.S."/>
            <person name="Liu P.Y."/>
            <person name="Kuo C.H."/>
        </authorList>
    </citation>
    <scope>NUCLEOTIDE SEQUENCE [LARGE SCALE GENOMIC DNA]</scope>
    <source>
        <strain evidence="2 3">CC-1</strain>
    </source>
</reference>
<sequence length="617" mass="71092">MKKLLSLLGAITLVASSSATVVACGDTKPEKNKITNDLIKKFEKEVNKIFAEHLEENVYQNLINLPATEINNKFLNKETINKYQGKSFDQIGEYQLNQLSSDIIRVLDIENLEKSLNKLKSINEYKIILNDVNSLYKGIVFDWSTLKINSNNSQEMYLGNVVLDYKIEIQYKGKKEIETLSIGDTLKYTSTDNDALKTSADTFYRNIASDYFASKKQDDVKQTNLKWKDIMGSKKVSDGYGKIDRELANYYNLDRKNNGFEKSIISFVKSKYFYVLDSLSIVFEEESIFKGAELNETSLLTSTNKVKSGINEEATKYDYSDLNGQVMMKTIFRNNPETTNPKQALRNLYFQKKNKDIWDRDFNLLKEDFLKTLNGNFVDYKNSAEYKSSIAMGYINLKGLSINLGSNAYVHELPDFKIAVNYMIDLSENEDKTLDDMSEFSVKTIKAFHETFGVDYDYEYVPEANSDDDIFMALKRSEFTNKLRFDSFETYGSSKSMSYQLSLTNELTNLESYRESMFDLANLSSDTMFQFSQRRTDLNGEYNFLEGSNYFKHYDEQKGISISRNNIFPMSPGVAYQTSTIYWSFGYLNFYINLNNLFYSALGPTTMGLKKDLIVFS</sequence>
<evidence type="ECO:0008006" key="4">
    <source>
        <dbReference type="Google" id="ProtNLM"/>
    </source>
</evidence>
<evidence type="ECO:0000256" key="1">
    <source>
        <dbReference type="SAM" id="SignalP"/>
    </source>
</evidence>
<dbReference type="AlphaFoldDB" id="A0A0M4JJW2"/>
<dbReference type="Proteomes" id="UP000063919">
    <property type="component" value="Chromosome"/>
</dbReference>
<gene>
    <name evidence="2" type="ORF">SCANT_v1c06430</name>
</gene>
<dbReference type="PROSITE" id="PS51257">
    <property type="entry name" value="PROKAR_LIPOPROTEIN"/>
    <property type="match status" value="1"/>
</dbReference>
<keyword evidence="1" id="KW-0732">Signal</keyword>
<evidence type="ECO:0000313" key="2">
    <source>
        <dbReference type="EMBL" id="ALD66549.1"/>
    </source>
</evidence>
<dbReference type="EMBL" id="CP012622">
    <property type="protein sequence ID" value="ALD66549.1"/>
    <property type="molecule type" value="Genomic_DNA"/>
</dbReference>
<proteinExistence type="predicted"/>
<dbReference type="PATRIC" id="fig|362837.3.peg.659"/>
<dbReference type="KEGG" id="scj:SCANT_v1c06430"/>
<name>A0A0M4JJW2_9MOLU</name>